<keyword evidence="3 5" id="KW-0238">DNA-binding</keyword>
<dbReference type="InterPro" id="IPR050090">
    <property type="entry name" value="Tyrosine_recombinase_XerCD"/>
</dbReference>
<dbReference type="Gene3D" id="1.10.150.130">
    <property type="match status" value="1"/>
</dbReference>
<dbReference type="InterPro" id="IPR013762">
    <property type="entry name" value="Integrase-like_cat_sf"/>
</dbReference>
<feature type="compositionally biased region" description="Basic residues" evidence="6">
    <location>
        <begin position="20"/>
        <end position="32"/>
    </location>
</feature>
<evidence type="ECO:0000259" key="7">
    <source>
        <dbReference type="PROSITE" id="PS51898"/>
    </source>
</evidence>
<keyword evidence="4" id="KW-0233">DNA recombination</keyword>
<reference evidence="9 10" key="1">
    <citation type="submission" date="2010-10" db="EMBL/GenBank/DDBJ databases">
        <title>Complete sequence of Frankia sp. EuI1c.</title>
        <authorList>
            <consortium name="US DOE Joint Genome Institute"/>
            <person name="Lucas S."/>
            <person name="Copeland A."/>
            <person name="Lapidus A."/>
            <person name="Cheng J.-F."/>
            <person name="Bruce D."/>
            <person name="Goodwin L."/>
            <person name="Pitluck S."/>
            <person name="Chertkov O."/>
            <person name="Detter J.C."/>
            <person name="Han C."/>
            <person name="Tapia R."/>
            <person name="Land M."/>
            <person name="Hauser L."/>
            <person name="Jeffries C."/>
            <person name="Kyrpides N."/>
            <person name="Ivanova N."/>
            <person name="Mikhailova N."/>
            <person name="Beauchemin N."/>
            <person name="Sen A."/>
            <person name="Sur S.A."/>
            <person name="Gtari M."/>
            <person name="Wall L."/>
            <person name="Tisa L."/>
            <person name="Woyke T."/>
        </authorList>
    </citation>
    <scope>NUCLEOTIDE SEQUENCE [LARGE SCALE GENOMIC DNA]</scope>
    <source>
        <strain evidence="10">DSM 45817 / CECT 9037 / EuI1c</strain>
    </source>
</reference>
<organism evidence="9 10">
    <name type="scientific">Pseudofrankia inefficax (strain DSM 45817 / CECT 9037 / DDB 130130 / EuI1c)</name>
    <name type="common">Frankia inefficax</name>
    <dbReference type="NCBI Taxonomy" id="298654"/>
    <lineage>
        <taxon>Bacteria</taxon>
        <taxon>Bacillati</taxon>
        <taxon>Actinomycetota</taxon>
        <taxon>Actinomycetes</taxon>
        <taxon>Frankiales</taxon>
        <taxon>Frankiaceae</taxon>
        <taxon>Pseudofrankia</taxon>
    </lineage>
</organism>
<keyword evidence="2" id="KW-0229">DNA integration</keyword>
<evidence type="ECO:0000256" key="6">
    <source>
        <dbReference type="SAM" id="MobiDB-lite"/>
    </source>
</evidence>
<dbReference type="GO" id="GO:0003677">
    <property type="term" value="F:DNA binding"/>
    <property type="evidence" value="ECO:0007669"/>
    <property type="project" value="UniProtKB-UniRule"/>
</dbReference>
<dbReference type="AlphaFoldDB" id="E3IUT2"/>
<dbReference type="EMBL" id="CP002299">
    <property type="protein sequence ID" value="ADP84898.1"/>
    <property type="molecule type" value="Genomic_DNA"/>
</dbReference>
<evidence type="ECO:0000256" key="5">
    <source>
        <dbReference type="PROSITE-ProRule" id="PRU01248"/>
    </source>
</evidence>
<evidence type="ECO:0000313" key="10">
    <source>
        <dbReference type="Proteomes" id="UP000002484"/>
    </source>
</evidence>
<dbReference type="Proteomes" id="UP000002484">
    <property type="component" value="Chromosome"/>
</dbReference>
<dbReference type="PROSITE" id="PS51900">
    <property type="entry name" value="CB"/>
    <property type="match status" value="1"/>
</dbReference>
<evidence type="ECO:0000256" key="3">
    <source>
        <dbReference type="ARBA" id="ARBA00023125"/>
    </source>
</evidence>
<dbReference type="Gene3D" id="1.10.443.10">
    <property type="entry name" value="Intergrase catalytic core"/>
    <property type="match status" value="1"/>
</dbReference>
<feature type="region of interest" description="Disordered" evidence="6">
    <location>
        <begin position="1"/>
        <end position="32"/>
    </location>
</feature>
<dbReference type="GO" id="GO:0006310">
    <property type="term" value="P:DNA recombination"/>
    <property type="evidence" value="ECO:0007669"/>
    <property type="project" value="UniProtKB-KW"/>
</dbReference>
<dbReference type="InterPro" id="IPR010998">
    <property type="entry name" value="Integrase_recombinase_N"/>
</dbReference>
<dbReference type="PROSITE" id="PS51898">
    <property type="entry name" value="TYR_RECOMBINASE"/>
    <property type="match status" value="1"/>
</dbReference>
<evidence type="ECO:0000259" key="8">
    <source>
        <dbReference type="PROSITE" id="PS51900"/>
    </source>
</evidence>
<dbReference type="RefSeq" id="WP_013428009.1">
    <property type="nucleotide sequence ID" value="NC_014666.1"/>
</dbReference>
<dbReference type="Pfam" id="PF00589">
    <property type="entry name" value="Phage_integrase"/>
    <property type="match status" value="1"/>
</dbReference>
<gene>
    <name evidence="9" type="ordered locus">FraEuI1c_6930</name>
</gene>
<accession>E3IUT2</accession>
<evidence type="ECO:0000313" key="9">
    <source>
        <dbReference type="EMBL" id="ADP84898.1"/>
    </source>
</evidence>
<dbReference type="KEGG" id="fri:FraEuI1c_6930"/>
<sequence length="500" mass="55358">MEIRTERRCGCRDPQTGKQLSRRCPKLKGKKPHGKWSWRIDVPDELVLLVGRTGLRGSGFATKDSAEKDAEDKLAIVRAGQQHVGTLTVSQYLDEWLAGKRRLRPTTRRGYETNIRLHLKPLIGTVPLSGLRKAHIDALIRRLEDSNATRRRKIGPKTIAEIFGTLRAALNDAVDNRLISFNPCNGVELPENDRAEVEPWEAKEIGRFLDEAAGDRLSALFELIALHGLRRGEACGGTWDGLDGETGVLTIRQQITDSGGKIGVWPPKTRSGRRKVDLDVYTLGSLAAHRLAQDAERESLGTAWDNGTLPDQHGRSVKLDGLIFTRTDGRYLHPEYITSHMWHIAKRVGLLCRLTRAAEPGDTVVIVGKRYIAPEGTWTIYRGREPVGKVTVTACARRRGAGAVLTLDRPLSFPLQTGDELGRDLLSRRRLHDLRHSSASIQLAEGVDLTLVSKRLGHSSPSITGTLYAHLLRPAGQAAAEKVAAAVPRNVRRSSDDRNR</sequence>
<feature type="domain" description="Tyr recombinase" evidence="7">
    <location>
        <begin position="195"/>
        <end position="482"/>
    </location>
</feature>
<comment type="similarity">
    <text evidence="1">Belongs to the 'phage' integrase family.</text>
</comment>
<dbReference type="PANTHER" id="PTHR30349:SF64">
    <property type="entry name" value="PROPHAGE INTEGRASE INTD-RELATED"/>
    <property type="match status" value="1"/>
</dbReference>
<dbReference type="HOGENOM" id="CLU_027562_17_1_11"/>
<dbReference type="InterPro" id="IPR011010">
    <property type="entry name" value="DNA_brk_join_enz"/>
</dbReference>
<protein>
    <submittedName>
        <fullName evidence="9">Integrase family protein</fullName>
    </submittedName>
</protein>
<dbReference type="InterPro" id="IPR002104">
    <property type="entry name" value="Integrase_catalytic"/>
</dbReference>
<dbReference type="GO" id="GO:0015074">
    <property type="term" value="P:DNA integration"/>
    <property type="evidence" value="ECO:0007669"/>
    <property type="project" value="UniProtKB-KW"/>
</dbReference>
<dbReference type="InterPro" id="IPR044068">
    <property type="entry name" value="CB"/>
</dbReference>
<keyword evidence="10" id="KW-1185">Reference proteome</keyword>
<evidence type="ECO:0000256" key="1">
    <source>
        <dbReference type="ARBA" id="ARBA00008857"/>
    </source>
</evidence>
<feature type="domain" description="Core-binding (CB)" evidence="8">
    <location>
        <begin position="87"/>
        <end position="174"/>
    </location>
</feature>
<dbReference type="SUPFAM" id="SSF56349">
    <property type="entry name" value="DNA breaking-rejoining enzymes"/>
    <property type="match status" value="2"/>
</dbReference>
<dbReference type="Pfam" id="PF14659">
    <property type="entry name" value="Phage_int_SAM_3"/>
    <property type="match status" value="1"/>
</dbReference>
<evidence type="ECO:0000256" key="4">
    <source>
        <dbReference type="ARBA" id="ARBA00023172"/>
    </source>
</evidence>
<dbReference type="InParanoid" id="E3IUT2"/>
<dbReference type="InterPro" id="IPR004107">
    <property type="entry name" value="Integrase_SAM-like_N"/>
</dbReference>
<feature type="compositionally biased region" description="Basic and acidic residues" evidence="6">
    <location>
        <begin position="1"/>
        <end position="11"/>
    </location>
</feature>
<name>E3IUT2_PSEI1</name>
<dbReference type="PANTHER" id="PTHR30349">
    <property type="entry name" value="PHAGE INTEGRASE-RELATED"/>
    <property type="match status" value="1"/>
</dbReference>
<dbReference type="OrthoDB" id="9805859at2"/>
<proteinExistence type="inferred from homology"/>
<dbReference type="STRING" id="298654.FraEuI1c_6930"/>
<dbReference type="eggNOG" id="COG0582">
    <property type="taxonomic scope" value="Bacteria"/>
</dbReference>
<evidence type="ECO:0000256" key="2">
    <source>
        <dbReference type="ARBA" id="ARBA00022908"/>
    </source>
</evidence>